<dbReference type="EMBL" id="QJKJ01002706">
    <property type="protein sequence ID" value="RDY01685.1"/>
    <property type="molecule type" value="Genomic_DNA"/>
</dbReference>
<evidence type="ECO:0000256" key="1">
    <source>
        <dbReference type="SAM" id="MobiDB-lite"/>
    </source>
</evidence>
<sequence>MASKSLLIGFISNGYNYEVFDGSLSDTPHKVVKTNKRRMPPRPPSPKPNKPISNPPVIQLPPPPPN</sequence>
<name>A0A371HFY3_MUCPR</name>
<proteinExistence type="predicted"/>
<dbReference type="AlphaFoldDB" id="A0A371HFY3"/>
<comment type="caution">
    <text evidence="2">The sequence shown here is derived from an EMBL/GenBank/DDBJ whole genome shotgun (WGS) entry which is preliminary data.</text>
</comment>
<feature type="region of interest" description="Disordered" evidence="1">
    <location>
        <begin position="22"/>
        <end position="66"/>
    </location>
</feature>
<accession>A0A371HFY3</accession>
<keyword evidence="3" id="KW-1185">Reference proteome</keyword>
<reference evidence="2" key="1">
    <citation type="submission" date="2018-05" db="EMBL/GenBank/DDBJ databases">
        <title>Draft genome of Mucuna pruriens seed.</title>
        <authorList>
            <person name="Nnadi N.E."/>
            <person name="Vos R."/>
            <person name="Hasami M.H."/>
            <person name="Devisetty U.K."/>
            <person name="Aguiy J.C."/>
        </authorList>
    </citation>
    <scope>NUCLEOTIDE SEQUENCE [LARGE SCALE GENOMIC DNA]</scope>
    <source>
        <strain evidence="2">JCA_2017</strain>
    </source>
</reference>
<feature type="non-terminal residue" evidence="2">
    <location>
        <position position="1"/>
    </location>
</feature>
<dbReference type="Proteomes" id="UP000257109">
    <property type="component" value="Unassembled WGS sequence"/>
</dbReference>
<evidence type="ECO:0000313" key="3">
    <source>
        <dbReference type="Proteomes" id="UP000257109"/>
    </source>
</evidence>
<protein>
    <submittedName>
        <fullName evidence="2">Uncharacterized protein</fullName>
    </submittedName>
</protein>
<gene>
    <name evidence="2" type="ORF">CR513_14952</name>
</gene>
<evidence type="ECO:0000313" key="2">
    <source>
        <dbReference type="EMBL" id="RDY01685.1"/>
    </source>
</evidence>
<organism evidence="2 3">
    <name type="scientific">Mucuna pruriens</name>
    <name type="common">Velvet bean</name>
    <name type="synonym">Dolichos pruriens</name>
    <dbReference type="NCBI Taxonomy" id="157652"/>
    <lineage>
        <taxon>Eukaryota</taxon>
        <taxon>Viridiplantae</taxon>
        <taxon>Streptophyta</taxon>
        <taxon>Embryophyta</taxon>
        <taxon>Tracheophyta</taxon>
        <taxon>Spermatophyta</taxon>
        <taxon>Magnoliopsida</taxon>
        <taxon>eudicotyledons</taxon>
        <taxon>Gunneridae</taxon>
        <taxon>Pentapetalae</taxon>
        <taxon>rosids</taxon>
        <taxon>fabids</taxon>
        <taxon>Fabales</taxon>
        <taxon>Fabaceae</taxon>
        <taxon>Papilionoideae</taxon>
        <taxon>50 kb inversion clade</taxon>
        <taxon>NPAAA clade</taxon>
        <taxon>indigoferoid/millettioid clade</taxon>
        <taxon>Phaseoleae</taxon>
        <taxon>Mucuna</taxon>
    </lineage>
</organism>
<feature type="compositionally biased region" description="Basic residues" evidence="1">
    <location>
        <begin position="30"/>
        <end position="40"/>
    </location>
</feature>